<keyword evidence="3" id="KW-1185">Reference proteome</keyword>
<accession>A0A3A8JNT6</accession>
<gene>
    <name evidence="2" type="ORF">D7X32_32915</name>
</gene>
<sequence>MDAERAKETLERFRARNPEAVRLATHVSLATRIEAGLLRATRLRLSPPLDASHEADLWFSPLVESWSARAFVLHPAVARQLQAELWKDEEQALGAWRLVERLHANGPSIVALEERVTWLALSQGPRALAQIEEELQRTLRTMVQDEDQASGVARWALSALTRFPDWVRETATARLLTFGAAARLGPRALVGVPRANSLPEDARWLFPERYWLAQQVIRLERTAAGITFLQPTAESLTRGHRLEVPATQPLLLEVSWGHGEREAHQVVIPEPGRFIPVPADETSVWLRTVTGDEFELTSASDRPSNQIPRDLDPEVWRSCAWIHTLEQGSVSYFITPRILASAATPFAAVPLGTAFRATYEGQSREVTLLELSLRDGVALFELLDEARGVKPLNTRFPISHDPSEDELRFEGSGIAHWIAYGLSQEASEWAEGFIDFSQGPRRQPSPSTPGGAPLRIPAFQSRREPMTGAPVVVDGMWFGHVVGMQGFEAEVCPAYTVMKALARTRLADEPDLAEIAAEEWHRNQMWDLILGERTFVEGEISEGVERLLGRHRQITSDLLPSADETGTMTGYGDAVITLHKESLDIEGGGSALFTATVDFDETYITLYVDKSTYAVWDDDDSRFSITDADWNDHTMEVECIASIRVIATVQVDTESSDVDILNIASAAVISIEDDEIELLRIHESVRSEPSDDDMPDPHPETFWSLSTQSLAHVLTATIRTTSQPDVFLVRIQAVPLSNIPFLERPLDFRMSAGERGILTLEVPPADGVVDFEVESSGAFVVEVRIDRELLQLDLTTARDAPEGFRKRLALPVLTETSSRQWTSLSRKPGPPKASAGPRRKKVTKPSS</sequence>
<dbReference type="AlphaFoldDB" id="A0A3A8JNT6"/>
<dbReference type="Proteomes" id="UP000268313">
    <property type="component" value="Unassembled WGS sequence"/>
</dbReference>
<evidence type="ECO:0000313" key="2">
    <source>
        <dbReference type="EMBL" id="RKG97359.1"/>
    </source>
</evidence>
<feature type="compositionally biased region" description="Basic residues" evidence="1">
    <location>
        <begin position="837"/>
        <end position="847"/>
    </location>
</feature>
<organism evidence="2 3">
    <name type="scientific">Corallococcus carmarthensis</name>
    <dbReference type="NCBI Taxonomy" id="2316728"/>
    <lineage>
        <taxon>Bacteria</taxon>
        <taxon>Pseudomonadati</taxon>
        <taxon>Myxococcota</taxon>
        <taxon>Myxococcia</taxon>
        <taxon>Myxococcales</taxon>
        <taxon>Cystobacterineae</taxon>
        <taxon>Myxococcaceae</taxon>
        <taxon>Corallococcus</taxon>
    </lineage>
</organism>
<dbReference type="EMBL" id="RAWE01000178">
    <property type="protein sequence ID" value="RKG97359.1"/>
    <property type="molecule type" value="Genomic_DNA"/>
</dbReference>
<name>A0A3A8JNT6_9BACT</name>
<comment type="caution">
    <text evidence="2">The sequence shown here is derived from an EMBL/GenBank/DDBJ whole genome shotgun (WGS) entry which is preliminary data.</text>
</comment>
<evidence type="ECO:0000313" key="3">
    <source>
        <dbReference type="Proteomes" id="UP000268313"/>
    </source>
</evidence>
<reference evidence="3" key="1">
    <citation type="submission" date="2018-09" db="EMBL/GenBank/DDBJ databases">
        <authorList>
            <person name="Livingstone P.G."/>
            <person name="Whitworth D.E."/>
        </authorList>
    </citation>
    <scope>NUCLEOTIDE SEQUENCE [LARGE SCALE GENOMIC DNA]</scope>
    <source>
        <strain evidence="3">CA043D</strain>
    </source>
</reference>
<feature type="region of interest" description="Disordered" evidence="1">
    <location>
        <begin position="819"/>
        <end position="847"/>
    </location>
</feature>
<feature type="region of interest" description="Disordered" evidence="1">
    <location>
        <begin position="436"/>
        <end position="455"/>
    </location>
</feature>
<protein>
    <submittedName>
        <fullName evidence="2">Uncharacterized protein</fullName>
    </submittedName>
</protein>
<proteinExistence type="predicted"/>
<evidence type="ECO:0000256" key="1">
    <source>
        <dbReference type="SAM" id="MobiDB-lite"/>
    </source>
</evidence>